<name>A0ABU3H3W1_9BACL</name>
<organism evidence="2 3">
    <name type="scientific">Paenibacillus forsythiae</name>
    <dbReference type="NCBI Taxonomy" id="365616"/>
    <lineage>
        <taxon>Bacteria</taxon>
        <taxon>Bacillati</taxon>
        <taxon>Bacillota</taxon>
        <taxon>Bacilli</taxon>
        <taxon>Bacillales</taxon>
        <taxon>Paenibacillaceae</taxon>
        <taxon>Paenibacillus</taxon>
    </lineage>
</organism>
<sequence>MWNGIKTKSVLATKENLSIKMTLDALKATVNGNEYTLTQTPFATPENKLYVNLRFISEAAGATVSWDNVKKIATITTK</sequence>
<keyword evidence="3" id="KW-1185">Reference proteome</keyword>
<dbReference type="Proteomes" id="UP001248709">
    <property type="component" value="Unassembled WGS sequence"/>
</dbReference>
<comment type="caution">
    <text evidence="2">The sequence shown here is derived from an EMBL/GenBank/DDBJ whole genome shotgun (WGS) entry which is preliminary data.</text>
</comment>
<accession>A0ABU3H3W1</accession>
<protein>
    <recommendedName>
        <fullName evidence="1">Copper amine oxidase-like N-terminal domain-containing protein</fullName>
    </recommendedName>
</protein>
<reference evidence="2 3" key="1">
    <citation type="submission" date="2023-07" db="EMBL/GenBank/DDBJ databases">
        <title>Genomic Encyclopedia of Type Strains, Phase IV (KMG-IV): sequencing the most valuable type-strain genomes for metagenomic binning, comparative biology and taxonomic classification.</title>
        <authorList>
            <person name="Goeker M."/>
        </authorList>
    </citation>
    <scope>NUCLEOTIDE SEQUENCE [LARGE SCALE GENOMIC DNA]</scope>
    <source>
        <strain evidence="2 3">T98</strain>
    </source>
</reference>
<dbReference type="EMBL" id="JAUSUY010000003">
    <property type="protein sequence ID" value="MDT3425435.1"/>
    <property type="molecule type" value="Genomic_DNA"/>
</dbReference>
<dbReference type="InterPro" id="IPR012854">
    <property type="entry name" value="Cu_amine_oxidase-like_N"/>
</dbReference>
<feature type="domain" description="Copper amine oxidase-like N-terminal" evidence="1">
    <location>
        <begin position="6"/>
        <end position="73"/>
    </location>
</feature>
<evidence type="ECO:0000313" key="3">
    <source>
        <dbReference type="Proteomes" id="UP001248709"/>
    </source>
</evidence>
<dbReference type="RefSeq" id="WP_084463204.1">
    <property type="nucleotide sequence ID" value="NZ_JAUSUY010000003.1"/>
</dbReference>
<evidence type="ECO:0000313" key="2">
    <source>
        <dbReference type="EMBL" id="MDT3425435.1"/>
    </source>
</evidence>
<proteinExistence type="predicted"/>
<dbReference type="InterPro" id="IPR036582">
    <property type="entry name" value="Mao_N_sf"/>
</dbReference>
<dbReference type="SUPFAM" id="SSF55383">
    <property type="entry name" value="Copper amine oxidase, domain N"/>
    <property type="match status" value="1"/>
</dbReference>
<dbReference type="Gene3D" id="3.30.457.10">
    <property type="entry name" value="Copper amine oxidase-like, N-terminal domain"/>
    <property type="match status" value="1"/>
</dbReference>
<dbReference type="Pfam" id="PF07833">
    <property type="entry name" value="Cu_amine_oxidN1"/>
    <property type="match status" value="1"/>
</dbReference>
<evidence type="ECO:0000259" key="1">
    <source>
        <dbReference type="Pfam" id="PF07833"/>
    </source>
</evidence>
<gene>
    <name evidence="2" type="ORF">J2Z22_000951</name>
</gene>